<sequence length="132" mass="15071">MSERITDDEMMRARAGLVVQPLPEPNDLPSAHDLVTYDLRNQLLADGLQKEVSVELQLIYMESMVAFARLCKRLGRNPREVIAARKSFGMEKYGTPLQPFNGRDQLEDSLDEKADDLVYLRMAIYEEEHGGE</sequence>
<dbReference type="KEGG" id="vg:40079161"/>
<organism evidence="1 2">
    <name type="scientific">Gordonia phage Katyusha</name>
    <dbReference type="NCBI Taxonomy" id="1821555"/>
    <lineage>
        <taxon>Viruses</taxon>
        <taxon>Duplodnaviria</taxon>
        <taxon>Heunggongvirae</taxon>
        <taxon>Uroviricota</taxon>
        <taxon>Caudoviricetes</taxon>
        <taxon>Demosthenesvirus</taxon>
        <taxon>Demosthenesvirus katyusha</taxon>
    </lineage>
</organism>
<dbReference type="GeneID" id="40079161"/>
<dbReference type="RefSeq" id="YP_009603281.1">
    <property type="nucleotide sequence ID" value="NC_041950.1"/>
</dbReference>
<evidence type="ECO:0000313" key="1">
    <source>
        <dbReference type="EMBL" id="AMS03400.1"/>
    </source>
</evidence>
<keyword evidence="2" id="KW-1185">Reference proteome</keyword>
<protein>
    <submittedName>
        <fullName evidence="1">Uncharacterized protein</fullName>
    </submittedName>
</protein>
<proteinExistence type="predicted"/>
<name>A0A142KBB7_9CAUD</name>
<evidence type="ECO:0000313" key="2">
    <source>
        <dbReference type="Proteomes" id="UP000223856"/>
    </source>
</evidence>
<accession>A0A142KBB7</accession>
<gene>
    <name evidence="1" type="primary">7</name>
    <name evidence="1" type="ORF">SEA_KATYUSHA_7</name>
</gene>
<dbReference type="Proteomes" id="UP000223856">
    <property type="component" value="Segment"/>
</dbReference>
<dbReference type="EMBL" id="KU963258">
    <property type="protein sequence ID" value="AMS03400.1"/>
    <property type="molecule type" value="Genomic_DNA"/>
</dbReference>
<reference evidence="1 2" key="1">
    <citation type="submission" date="2016-03" db="EMBL/GenBank/DDBJ databases">
        <authorList>
            <person name="Green D.E."/>
            <person name="Kennedy B.V."/>
            <person name="Kocak B.Z."/>
            <person name="Moretti M.L."/>
            <person name="Onelangsy F.L."/>
            <person name="Mezghani N.A."/>
            <person name="Thompson P.K."/>
            <person name="Ulbrich M.C."/>
            <person name="Furbee E.C."/>
            <person name="Grubb S.R."/>
            <person name="Warner M.H."/>
            <person name="Montgomery M.T."/>
            <person name="Garlena R.A."/>
            <person name="Russell D.A."/>
            <person name="Pope W.H."/>
            <person name="Jacobs-Sera D."/>
            <person name="Hendrix R.W."/>
            <person name="Hatfull G.F."/>
        </authorList>
    </citation>
    <scope>NUCLEOTIDE SEQUENCE [LARGE SCALE GENOMIC DNA]</scope>
</reference>